<accession>A0ACC1A4W6</accession>
<comment type="caution">
    <text evidence="1">The sequence shown here is derived from an EMBL/GenBank/DDBJ whole genome shotgun (WGS) entry which is preliminary data.</text>
</comment>
<proteinExistence type="predicted"/>
<evidence type="ECO:0000313" key="2">
    <source>
        <dbReference type="Proteomes" id="UP001164250"/>
    </source>
</evidence>
<dbReference type="Proteomes" id="UP001164250">
    <property type="component" value="Chromosome 12"/>
</dbReference>
<gene>
    <name evidence="1" type="ORF">Patl1_09575</name>
</gene>
<organism evidence="1 2">
    <name type="scientific">Pistacia atlantica</name>
    <dbReference type="NCBI Taxonomy" id="434234"/>
    <lineage>
        <taxon>Eukaryota</taxon>
        <taxon>Viridiplantae</taxon>
        <taxon>Streptophyta</taxon>
        <taxon>Embryophyta</taxon>
        <taxon>Tracheophyta</taxon>
        <taxon>Spermatophyta</taxon>
        <taxon>Magnoliopsida</taxon>
        <taxon>eudicotyledons</taxon>
        <taxon>Gunneridae</taxon>
        <taxon>Pentapetalae</taxon>
        <taxon>rosids</taxon>
        <taxon>malvids</taxon>
        <taxon>Sapindales</taxon>
        <taxon>Anacardiaceae</taxon>
        <taxon>Pistacia</taxon>
    </lineage>
</organism>
<name>A0ACC1A4W6_9ROSI</name>
<keyword evidence="2" id="KW-1185">Reference proteome</keyword>
<sequence>MAKSIEVTELPARSAKFVARKQWVVAGADDIDLSCNQLHGSIPSNWGDLSHLTTLDLSSNQLTGTIPPSLGNLKNLTQLSLYFNKLSAAIPHEFGELSQLQLLYVIFPRSLCFKS</sequence>
<protein>
    <submittedName>
        <fullName evidence="1">Uncharacterized protein</fullName>
    </submittedName>
</protein>
<reference evidence="2" key="1">
    <citation type="journal article" date="2023" name="G3 (Bethesda)">
        <title>Genome assembly and association tests identify interacting loci associated with vigor, precocity, and sex in interspecific pistachio rootstocks.</title>
        <authorList>
            <person name="Palmer W."/>
            <person name="Jacygrad E."/>
            <person name="Sagayaradj S."/>
            <person name="Cavanaugh K."/>
            <person name="Han R."/>
            <person name="Bertier L."/>
            <person name="Beede B."/>
            <person name="Kafkas S."/>
            <person name="Golino D."/>
            <person name="Preece J."/>
            <person name="Michelmore R."/>
        </authorList>
    </citation>
    <scope>NUCLEOTIDE SEQUENCE [LARGE SCALE GENOMIC DNA]</scope>
</reference>
<evidence type="ECO:0000313" key="1">
    <source>
        <dbReference type="EMBL" id="KAJ0082359.1"/>
    </source>
</evidence>
<dbReference type="EMBL" id="CM047908">
    <property type="protein sequence ID" value="KAJ0082359.1"/>
    <property type="molecule type" value="Genomic_DNA"/>
</dbReference>